<dbReference type="PANTHER" id="PTHR16019:SF5">
    <property type="entry name" value="BSD DOMAIN-CONTAINING PROTEIN 1"/>
    <property type="match status" value="1"/>
</dbReference>
<gene>
    <name evidence="3" type="ORF">JAAARDRAFT_58356</name>
</gene>
<feature type="region of interest" description="Disordered" evidence="1">
    <location>
        <begin position="76"/>
        <end position="118"/>
    </location>
</feature>
<protein>
    <recommendedName>
        <fullName evidence="2">BSD domain-containing protein</fullName>
    </recommendedName>
</protein>
<name>A0A067Q2Q2_9AGAM</name>
<dbReference type="InParanoid" id="A0A067Q2Q2"/>
<dbReference type="Pfam" id="PF03909">
    <property type="entry name" value="BSD"/>
    <property type="match status" value="1"/>
</dbReference>
<dbReference type="EMBL" id="KL197719">
    <property type="protein sequence ID" value="KDQ57772.1"/>
    <property type="molecule type" value="Genomic_DNA"/>
</dbReference>
<evidence type="ECO:0000313" key="4">
    <source>
        <dbReference type="Proteomes" id="UP000027265"/>
    </source>
</evidence>
<feature type="compositionally biased region" description="Polar residues" evidence="1">
    <location>
        <begin position="388"/>
        <end position="398"/>
    </location>
</feature>
<evidence type="ECO:0000313" key="3">
    <source>
        <dbReference type="EMBL" id="KDQ57772.1"/>
    </source>
</evidence>
<dbReference type="PANTHER" id="PTHR16019">
    <property type="entry name" value="SYNAPSE-ASSOCIATED PROTEIN"/>
    <property type="match status" value="1"/>
</dbReference>
<keyword evidence="4" id="KW-1185">Reference proteome</keyword>
<dbReference type="AlphaFoldDB" id="A0A067Q2Q2"/>
<feature type="compositionally biased region" description="Acidic residues" evidence="1">
    <location>
        <begin position="457"/>
        <end position="482"/>
    </location>
</feature>
<proteinExistence type="predicted"/>
<organism evidence="3 4">
    <name type="scientific">Jaapia argillacea MUCL 33604</name>
    <dbReference type="NCBI Taxonomy" id="933084"/>
    <lineage>
        <taxon>Eukaryota</taxon>
        <taxon>Fungi</taxon>
        <taxon>Dikarya</taxon>
        <taxon>Basidiomycota</taxon>
        <taxon>Agaricomycotina</taxon>
        <taxon>Agaricomycetes</taxon>
        <taxon>Agaricomycetidae</taxon>
        <taxon>Jaapiales</taxon>
        <taxon>Jaapiaceae</taxon>
        <taxon>Jaapia</taxon>
    </lineage>
</organism>
<dbReference type="STRING" id="933084.A0A067Q2Q2"/>
<feature type="compositionally biased region" description="Polar residues" evidence="1">
    <location>
        <begin position="93"/>
        <end position="118"/>
    </location>
</feature>
<dbReference type="GO" id="GO:0005737">
    <property type="term" value="C:cytoplasm"/>
    <property type="evidence" value="ECO:0007669"/>
    <property type="project" value="TreeGrafter"/>
</dbReference>
<feature type="domain" description="BSD" evidence="2">
    <location>
        <begin position="326"/>
        <end position="355"/>
    </location>
</feature>
<dbReference type="PROSITE" id="PS50858">
    <property type="entry name" value="BSD"/>
    <property type="match status" value="1"/>
</dbReference>
<evidence type="ECO:0000256" key="1">
    <source>
        <dbReference type="SAM" id="MobiDB-lite"/>
    </source>
</evidence>
<reference evidence="4" key="1">
    <citation type="journal article" date="2014" name="Proc. Natl. Acad. Sci. U.S.A.">
        <title>Extensive sampling of basidiomycete genomes demonstrates inadequacy of the white-rot/brown-rot paradigm for wood decay fungi.</title>
        <authorList>
            <person name="Riley R."/>
            <person name="Salamov A.A."/>
            <person name="Brown D.W."/>
            <person name="Nagy L.G."/>
            <person name="Floudas D."/>
            <person name="Held B.W."/>
            <person name="Levasseur A."/>
            <person name="Lombard V."/>
            <person name="Morin E."/>
            <person name="Otillar R."/>
            <person name="Lindquist E.A."/>
            <person name="Sun H."/>
            <person name="LaButti K.M."/>
            <person name="Schmutz J."/>
            <person name="Jabbour D."/>
            <person name="Luo H."/>
            <person name="Baker S.E."/>
            <person name="Pisabarro A.G."/>
            <person name="Walton J.D."/>
            <person name="Blanchette R.A."/>
            <person name="Henrissat B."/>
            <person name="Martin F."/>
            <person name="Cullen D."/>
            <person name="Hibbett D.S."/>
            <person name="Grigoriev I.V."/>
        </authorList>
    </citation>
    <scope>NUCLEOTIDE SEQUENCE [LARGE SCALE GENOMIC DNA]</scope>
    <source>
        <strain evidence="4">MUCL 33604</strain>
    </source>
</reference>
<dbReference type="SMART" id="SM00751">
    <property type="entry name" value="BSD"/>
    <property type="match status" value="1"/>
</dbReference>
<dbReference type="InterPro" id="IPR051494">
    <property type="entry name" value="BSD_domain-containing"/>
</dbReference>
<dbReference type="SUPFAM" id="SSF140383">
    <property type="entry name" value="BSD domain-like"/>
    <property type="match status" value="1"/>
</dbReference>
<feature type="region of interest" description="Disordered" evidence="1">
    <location>
        <begin position="1"/>
        <end position="24"/>
    </location>
</feature>
<dbReference type="Proteomes" id="UP000027265">
    <property type="component" value="Unassembled WGS sequence"/>
</dbReference>
<dbReference type="InterPro" id="IPR035925">
    <property type="entry name" value="BSD_dom_sf"/>
</dbReference>
<sequence>MNFFDNYDISRSSTPPTAAERQPTLNEEVTEVMGQLGRFWGGFRKQSQTYLETARKDLGSVVVQAQKELSKLAVVEPAQSQNTNPEATPDGEPSSSDITEQVASTSTQSEEAVPTSPTQTFFSRLQSSIPPNLVATVQNHLPEPLKNAQTNVDFAQFRASLSSEFQRVQGLTLVQAEEYVHKSEELFKEAVKEASVFLKDAVKVVPPEEAEEGSGYSGLVWDGSDVWMLPSTSATPTGKGKGKERAVGGRISEEQRAVATRAQAMLRSLRHDPEVIRIDPEGDERVKELFVTWNQAEIAEKEGGIGHPDWKAKVSEALQGQDGDAIKATLDAVVPADMTEDVFWTRYFFRVYQIEHEEEKRKAVLQGSIEHDEEFSWEDDDDEPGSPTPANASRSTLLQPPLDDIKPPVASELLLPPTGIITPGQSSPRVSSEDSFDVVSSNVSASGDGKPVVKKEEEEEEDDEEEEEEEDEEEDEEDSDWE</sequence>
<dbReference type="OrthoDB" id="73788at2759"/>
<evidence type="ECO:0000259" key="2">
    <source>
        <dbReference type="PROSITE" id="PS50858"/>
    </source>
</evidence>
<dbReference type="HOGENOM" id="CLU_039658_0_0_1"/>
<dbReference type="Gene3D" id="1.10.3970.10">
    <property type="entry name" value="BSD domain"/>
    <property type="match status" value="1"/>
</dbReference>
<feature type="compositionally biased region" description="Acidic residues" evidence="1">
    <location>
        <begin position="373"/>
        <end position="384"/>
    </location>
</feature>
<dbReference type="InterPro" id="IPR005607">
    <property type="entry name" value="BSD_dom"/>
</dbReference>
<accession>A0A067Q2Q2</accession>
<feature type="compositionally biased region" description="Low complexity" evidence="1">
    <location>
        <begin position="437"/>
        <end position="446"/>
    </location>
</feature>
<feature type="region of interest" description="Disordered" evidence="1">
    <location>
        <begin position="373"/>
        <end position="482"/>
    </location>
</feature>